<evidence type="ECO:0000256" key="1">
    <source>
        <dbReference type="SAM" id="SignalP"/>
    </source>
</evidence>
<reference evidence="2" key="2">
    <citation type="journal article" date="2019" name="Mol. Phylogenet. Evol.">
        <title>Reassessment of the classification of bryopsidales (chlorophyta) based on chloroplast phylogenomic analyses.</title>
        <authorList>
            <person name="Cremen M.C."/>
            <person name="Leliaert F."/>
            <person name="West J."/>
            <person name="Lam D.W."/>
            <person name="Shimada S."/>
            <person name="Lopez-Bautista J.M."/>
            <person name="Verbruggen H."/>
        </authorList>
    </citation>
    <scope>NUCLEOTIDE SEQUENCE</scope>
</reference>
<sequence>MAKPREQSLIILIVKIFCKILKLSEAELSPHRGLDICILEYLCQNNKIVWFSACREPSLFLLFINSSLIQYFFFNVNEFPAVLFVKKIDRYRKTGFGFLIHNNLLIARPLVPLWLLCTSWLCSQRS</sequence>
<reference evidence="2" key="1">
    <citation type="submission" date="2018-07" db="EMBL/GenBank/DDBJ databases">
        <authorList>
            <person name="Quirk P.G."/>
            <person name="Krulwich T.A."/>
        </authorList>
    </citation>
    <scope>NUCLEOTIDE SEQUENCE</scope>
</reference>
<dbReference type="EMBL" id="MH591101">
    <property type="protein sequence ID" value="AYC64668.1"/>
    <property type="molecule type" value="Genomic_DNA"/>
</dbReference>
<dbReference type="AlphaFoldDB" id="A0A386AYZ5"/>
<name>A0A386AYZ5_9CHLO</name>
<geneLocation type="chloroplast" evidence="2"/>
<proteinExistence type="predicted"/>
<accession>A0A386AYZ5</accession>
<feature type="chain" id="PRO_5017464213" evidence="1">
    <location>
        <begin position="27"/>
        <end position="126"/>
    </location>
</feature>
<evidence type="ECO:0000313" key="2">
    <source>
        <dbReference type="EMBL" id="AYC64668.1"/>
    </source>
</evidence>
<feature type="signal peptide" evidence="1">
    <location>
        <begin position="1"/>
        <end position="26"/>
    </location>
</feature>
<organism evidence="2">
    <name type="scientific">Halimeda minima</name>
    <dbReference type="NCBI Taxonomy" id="170427"/>
    <lineage>
        <taxon>Eukaryota</taxon>
        <taxon>Viridiplantae</taxon>
        <taxon>Chlorophyta</taxon>
        <taxon>core chlorophytes</taxon>
        <taxon>Ulvophyceae</taxon>
        <taxon>TCBD clade</taxon>
        <taxon>Bryopsidales</taxon>
        <taxon>Halimedineae</taxon>
        <taxon>Halimedaceae</taxon>
        <taxon>Halimedeae</taxon>
        <taxon>Halimeda</taxon>
    </lineage>
</organism>
<protein>
    <submittedName>
        <fullName evidence="2">Uncharacterized protein</fullName>
    </submittedName>
</protein>
<keyword evidence="2" id="KW-0934">Plastid</keyword>
<keyword evidence="2" id="KW-0150">Chloroplast</keyword>
<keyword evidence="1" id="KW-0732">Signal</keyword>
<gene>
    <name evidence="2" type="primary">orf126</name>
</gene>